<dbReference type="AlphaFoldDB" id="A0A397T329"/>
<dbReference type="Proteomes" id="UP000265703">
    <property type="component" value="Unassembled WGS sequence"/>
</dbReference>
<reference evidence="1 2" key="1">
    <citation type="submission" date="2018-06" db="EMBL/GenBank/DDBJ databases">
        <title>Comparative genomics reveals the genomic features of Rhizophagus irregularis, R. cerebriforme, R. diaphanum and Gigaspora rosea, and their symbiotic lifestyle signature.</title>
        <authorList>
            <person name="Morin E."/>
            <person name="San Clemente H."/>
            <person name="Chen E.C.H."/>
            <person name="De La Providencia I."/>
            <person name="Hainaut M."/>
            <person name="Kuo A."/>
            <person name="Kohler A."/>
            <person name="Murat C."/>
            <person name="Tang N."/>
            <person name="Roy S."/>
            <person name="Loubradou J."/>
            <person name="Henrissat B."/>
            <person name="Grigoriev I.V."/>
            <person name="Corradi N."/>
            <person name="Roux C."/>
            <person name="Martin F.M."/>
        </authorList>
    </citation>
    <scope>NUCLEOTIDE SEQUENCE [LARGE SCALE GENOMIC DNA]</scope>
    <source>
        <strain evidence="1 2">DAOM 227022</strain>
    </source>
</reference>
<proteinExistence type="predicted"/>
<sequence>NELSFFCNSLQFRLLPFFAFFNSDIVEFQHSNTYELLINVIYNISIIFLFGLTQLE</sequence>
<evidence type="ECO:0000313" key="2">
    <source>
        <dbReference type="Proteomes" id="UP000265703"/>
    </source>
</evidence>
<dbReference type="EMBL" id="QKYT01000215">
    <property type="protein sequence ID" value="RIA89551.1"/>
    <property type="molecule type" value="Genomic_DNA"/>
</dbReference>
<name>A0A397T329_9GLOM</name>
<gene>
    <name evidence="1" type="ORF">C1645_772034</name>
</gene>
<organism evidence="1 2">
    <name type="scientific">Glomus cerebriforme</name>
    <dbReference type="NCBI Taxonomy" id="658196"/>
    <lineage>
        <taxon>Eukaryota</taxon>
        <taxon>Fungi</taxon>
        <taxon>Fungi incertae sedis</taxon>
        <taxon>Mucoromycota</taxon>
        <taxon>Glomeromycotina</taxon>
        <taxon>Glomeromycetes</taxon>
        <taxon>Glomerales</taxon>
        <taxon>Glomeraceae</taxon>
        <taxon>Glomus</taxon>
    </lineage>
</organism>
<comment type="caution">
    <text evidence="1">The sequence shown here is derived from an EMBL/GenBank/DDBJ whole genome shotgun (WGS) entry which is preliminary data.</text>
</comment>
<keyword evidence="2" id="KW-1185">Reference proteome</keyword>
<evidence type="ECO:0000313" key="1">
    <source>
        <dbReference type="EMBL" id="RIA89551.1"/>
    </source>
</evidence>
<protein>
    <submittedName>
        <fullName evidence="1">Uncharacterized protein</fullName>
    </submittedName>
</protein>
<feature type="non-terminal residue" evidence="1">
    <location>
        <position position="1"/>
    </location>
</feature>
<accession>A0A397T329</accession>